<dbReference type="Pfam" id="PF04773">
    <property type="entry name" value="FecR"/>
    <property type="match status" value="1"/>
</dbReference>
<comment type="caution">
    <text evidence="3">The sequence shown here is derived from an EMBL/GenBank/DDBJ whole genome shotgun (WGS) entry which is preliminary data.</text>
</comment>
<accession>A0A6N4E9S3</accession>
<evidence type="ECO:0000313" key="3">
    <source>
        <dbReference type="EMBL" id="PUE05788.1"/>
    </source>
</evidence>
<dbReference type="Proteomes" id="UP000250928">
    <property type="component" value="Unassembled WGS sequence"/>
</dbReference>
<feature type="domain" description="FecR protein" evidence="2">
    <location>
        <begin position="76"/>
        <end position="164"/>
    </location>
</feature>
<gene>
    <name evidence="3" type="ORF">C3L24_00135</name>
</gene>
<proteinExistence type="predicted"/>
<dbReference type="AlphaFoldDB" id="A0A6N4E9S3"/>
<reference evidence="3 4" key="1">
    <citation type="submission" date="2018-01" db="EMBL/GenBank/DDBJ databases">
        <title>Novel co-symbiosis in the lucinid bivalve Phacoides pectinatus.</title>
        <authorList>
            <person name="Lim S.J."/>
            <person name="Davis B.G."/>
            <person name="Gill D.E."/>
            <person name="Engel A.S."/>
            <person name="Anderson L.C."/>
            <person name="Campbell B.J."/>
        </authorList>
    </citation>
    <scope>NUCLEOTIDE SEQUENCE [LARGE SCALE GENOMIC DNA]</scope>
    <source>
        <strain evidence="3">N3_P5</strain>
    </source>
</reference>
<evidence type="ECO:0000313" key="4">
    <source>
        <dbReference type="Proteomes" id="UP000250928"/>
    </source>
</evidence>
<evidence type="ECO:0000259" key="2">
    <source>
        <dbReference type="Pfam" id="PF04773"/>
    </source>
</evidence>
<dbReference type="EMBL" id="PQCO01000014">
    <property type="protein sequence ID" value="PUE05788.1"/>
    <property type="molecule type" value="Genomic_DNA"/>
</dbReference>
<protein>
    <recommendedName>
        <fullName evidence="2">FecR protein domain-containing protein</fullName>
    </recommendedName>
</protein>
<name>A0A6N4E9S3_9GAMM</name>
<organism evidence="3 4">
    <name type="scientific">Candidatus Sedimenticola endophacoides</name>
    <dbReference type="NCBI Taxonomy" id="2548426"/>
    <lineage>
        <taxon>Bacteria</taxon>
        <taxon>Pseudomonadati</taxon>
        <taxon>Pseudomonadota</taxon>
        <taxon>Gammaproteobacteria</taxon>
        <taxon>Chromatiales</taxon>
        <taxon>Sedimenticolaceae</taxon>
        <taxon>Sedimenticola</taxon>
    </lineage>
</organism>
<dbReference type="InterPro" id="IPR006860">
    <property type="entry name" value="FecR"/>
</dbReference>
<evidence type="ECO:0000256" key="1">
    <source>
        <dbReference type="SAM" id="MobiDB-lite"/>
    </source>
</evidence>
<feature type="region of interest" description="Disordered" evidence="1">
    <location>
        <begin position="264"/>
        <end position="292"/>
    </location>
</feature>
<sequence>MISDRRETMVRERLHIAASVGRGLLVAGLLGLLAVQSAAGSEPAGRVLASVGDFHAEQEAGEARPLARRSPVFATDTLVTGADAYGQVRFSDGALFEFPAESRFRVEAYAFDPAAPEEGEALLHLLKGAMRTVTGAIGKENREHYRVSTPVATIGLRGTHWGIRLCENGGCRDPDGNPLADGLYGGVIDGAVLVRTQAGELLCSPGMFFYVAGPQSPPRLLPGPPGVVFSGGGSATGAGTRELGLHGAPLGTLLPELQWRGPGVEGGYRAGDQLDSRGLPQGGGGGQIDSGGDYFTLTAMESEAKAVSPR</sequence>
<feature type="compositionally biased region" description="Gly residues" evidence="1">
    <location>
        <begin position="280"/>
        <end position="289"/>
    </location>
</feature>
<dbReference type="PANTHER" id="PTHR38731:SF1">
    <property type="entry name" value="FECR PROTEIN DOMAIN-CONTAINING PROTEIN"/>
    <property type="match status" value="1"/>
</dbReference>
<dbReference type="PANTHER" id="PTHR38731">
    <property type="entry name" value="LIPL45-RELATED LIPOPROTEIN-RELATED"/>
    <property type="match status" value="1"/>
</dbReference>